<dbReference type="InterPro" id="IPR050099">
    <property type="entry name" value="SIS_GmhA/DiaA_subfam"/>
</dbReference>
<accession>A0A6V8PMS0</accession>
<dbReference type="Proteomes" id="UP000568877">
    <property type="component" value="Unassembled WGS sequence"/>
</dbReference>
<evidence type="ECO:0000313" key="4">
    <source>
        <dbReference type="Proteomes" id="UP000568877"/>
    </source>
</evidence>
<sequence>MIAQGRFPQGRKMSQQGMFLREAVRLVKTIESTQLETIKKAASLIADSLAQGGILHIFGSGHSHVVAAEAVNRAGGLVCVQQIVDPTLGKAERLEGYAPMLLGQYDVREGECIIVISNSGVNAVPVEMALEAKKRGLKVIAITSLEHSRSVPSRHSSDKRLFEVADVVIDNCGIRGDAAIDIPGVQTRVGPTSALAGIAIIEEVVCQTIHRLLERNVQPPVLISSNVPEGDKHNREVRAKYKERIYFHY</sequence>
<dbReference type="Gene3D" id="3.40.50.10490">
    <property type="entry name" value="Glucose-6-phosphate isomerase like protein, domain 1"/>
    <property type="match status" value="1"/>
</dbReference>
<protein>
    <recommendedName>
        <fullName evidence="1">SIS domain-containing protein</fullName>
    </recommendedName>
</protein>
<dbReference type="GO" id="GO:1901135">
    <property type="term" value="P:carbohydrate derivative metabolic process"/>
    <property type="evidence" value="ECO:0007669"/>
    <property type="project" value="InterPro"/>
</dbReference>
<name>A0A6V8PMS0_9ACTN</name>
<gene>
    <name evidence="2" type="ORF">HKBW3S06_00236</name>
    <name evidence="3" type="ORF">HKBW3S42_00652</name>
</gene>
<dbReference type="EMBL" id="BLRV01000013">
    <property type="protein sequence ID" value="GFP21010.1"/>
    <property type="molecule type" value="Genomic_DNA"/>
</dbReference>
<dbReference type="EMBL" id="BLSA01000062">
    <property type="protein sequence ID" value="GFP32346.1"/>
    <property type="molecule type" value="Genomic_DNA"/>
</dbReference>
<dbReference type="SUPFAM" id="SSF53697">
    <property type="entry name" value="SIS domain"/>
    <property type="match status" value="1"/>
</dbReference>
<evidence type="ECO:0000313" key="3">
    <source>
        <dbReference type="EMBL" id="GFP32346.1"/>
    </source>
</evidence>
<proteinExistence type="predicted"/>
<evidence type="ECO:0000313" key="2">
    <source>
        <dbReference type="EMBL" id="GFP21010.1"/>
    </source>
</evidence>
<dbReference type="AlphaFoldDB" id="A0A6V8PMS0"/>
<reference evidence="4 5" key="1">
    <citation type="journal article" date="2020" name="Front. Microbiol.">
        <title>Single-cell genomics of novel Actinobacteria with the Wood-Ljungdahl pathway discovered in a serpentinizing system.</title>
        <authorList>
            <person name="Merino N."/>
            <person name="Kawai M."/>
            <person name="Boyd E.S."/>
            <person name="Colman D.R."/>
            <person name="McGlynn S.E."/>
            <person name="Nealson K.H."/>
            <person name="Kurokawa K."/>
            <person name="Hongoh Y."/>
        </authorList>
    </citation>
    <scope>NUCLEOTIDE SEQUENCE [LARGE SCALE GENOMIC DNA]</scope>
    <source>
        <strain evidence="2 5">S06</strain>
        <strain evidence="3 4">S42</strain>
    </source>
</reference>
<dbReference type="InterPro" id="IPR046348">
    <property type="entry name" value="SIS_dom_sf"/>
</dbReference>
<dbReference type="Pfam" id="PF13580">
    <property type="entry name" value="SIS_2"/>
    <property type="match status" value="1"/>
</dbReference>
<dbReference type="InterPro" id="IPR001347">
    <property type="entry name" value="SIS_dom"/>
</dbReference>
<dbReference type="GO" id="GO:0097367">
    <property type="term" value="F:carbohydrate derivative binding"/>
    <property type="evidence" value="ECO:0007669"/>
    <property type="project" value="InterPro"/>
</dbReference>
<dbReference type="Proteomes" id="UP000580051">
    <property type="component" value="Unassembled WGS sequence"/>
</dbReference>
<dbReference type="CDD" id="cd05013">
    <property type="entry name" value="SIS_RpiR"/>
    <property type="match status" value="1"/>
</dbReference>
<evidence type="ECO:0000259" key="1">
    <source>
        <dbReference type="PROSITE" id="PS51464"/>
    </source>
</evidence>
<evidence type="ECO:0000313" key="5">
    <source>
        <dbReference type="Proteomes" id="UP000580051"/>
    </source>
</evidence>
<dbReference type="InterPro" id="IPR035472">
    <property type="entry name" value="RpiR-like_SIS"/>
</dbReference>
<dbReference type="PROSITE" id="PS51464">
    <property type="entry name" value="SIS"/>
    <property type="match status" value="1"/>
</dbReference>
<dbReference type="NCBIfam" id="NF002805">
    <property type="entry name" value="PRK02947.1"/>
    <property type="match status" value="1"/>
</dbReference>
<dbReference type="PANTHER" id="PTHR30390">
    <property type="entry name" value="SEDOHEPTULOSE 7-PHOSPHATE ISOMERASE / DNAA INITIATOR-ASSOCIATING FACTOR FOR REPLICATION INITIATION"/>
    <property type="match status" value="1"/>
</dbReference>
<comment type="caution">
    <text evidence="3">The sequence shown here is derived from an EMBL/GenBank/DDBJ whole genome shotgun (WGS) entry which is preliminary data.</text>
</comment>
<feature type="domain" description="SIS" evidence="1">
    <location>
        <begin position="45"/>
        <end position="215"/>
    </location>
</feature>
<organism evidence="3 4">
    <name type="scientific">Candidatus Hakubella thermalkaliphila</name>
    <dbReference type="NCBI Taxonomy" id="2754717"/>
    <lineage>
        <taxon>Bacteria</taxon>
        <taxon>Bacillati</taxon>
        <taxon>Actinomycetota</taxon>
        <taxon>Actinomycetota incertae sedis</taxon>
        <taxon>Candidatus Hakubellales</taxon>
        <taxon>Candidatus Hakubellaceae</taxon>
        <taxon>Candidatus Hakubella</taxon>
    </lineage>
</organism>
<dbReference type="PANTHER" id="PTHR30390:SF7">
    <property type="entry name" value="PHOSPHOHEPTOSE ISOMERASE"/>
    <property type="match status" value="1"/>
</dbReference>